<dbReference type="GO" id="GO:0006310">
    <property type="term" value="P:DNA recombination"/>
    <property type="evidence" value="ECO:0007669"/>
    <property type="project" value="UniProtKB-KW"/>
</dbReference>
<sequence>MSAETKKAKALELAITQIDRQFGKGSIMRLGEDYIPTIENSISTGCLSLDVALGVGGVPKGRIVEIFGPESSGKTTLGLHIIAEAQKAGGFAAFIDAEHAVDPEYSKKLGVNTEELLISQPDTGEQALEICETLVRSSALDVIVIDSVAALVPRAELEGDMGDSHMGLQARLMSQALRKLTGTVSRSNTTVIFINQIREKIGVMFGNPETTPGGRALKFYSSIRMEIRRITSLKDGGEMVGSRVRVKVVKNKVAPPFKQSEFDIMFGQGISYEGDILDLAVTGDIVEKTGAWYSFEDLKIGQGRENAKTFLTDNDDILKSITEKVRSFMGLNGEVVETDA</sequence>
<dbReference type="HAMAP" id="MF_00268">
    <property type="entry name" value="RecA"/>
    <property type="match status" value="1"/>
</dbReference>
<dbReference type="AlphaFoldDB" id="A0A381VRW0"/>
<dbReference type="PANTHER" id="PTHR45900">
    <property type="entry name" value="RECA"/>
    <property type="match status" value="1"/>
</dbReference>
<dbReference type="Pfam" id="PF21096">
    <property type="entry name" value="RecA_C"/>
    <property type="match status" value="1"/>
</dbReference>
<dbReference type="InterPro" id="IPR020584">
    <property type="entry name" value="DNA_recomb/repair_RecA_CS"/>
</dbReference>
<dbReference type="InterPro" id="IPR020587">
    <property type="entry name" value="RecA_monomer-monomer_interface"/>
</dbReference>
<keyword evidence="4" id="KW-0238">DNA-binding</keyword>
<dbReference type="InterPro" id="IPR003593">
    <property type="entry name" value="AAA+_ATPase"/>
</dbReference>
<keyword evidence="3" id="KW-0067">ATP-binding</keyword>
<dbReference type="GO" id="GO:0003697">
    <property type="term" value="F:single-stranded DNA binding"/>
    <property type="evidence" value="ECO:0007669"/>
    <property type="project" value="InterPro"/>
</dbReference>
<comment type="similarity">
    <text evidence="1">Belongs to the RecA family.</text>
</comment>
<dbReference type="SUPFAM" id="SSF54752">
    <property type="entry name" value="RecA protein, C-terminal domain"/>
    <property type="match status" value="1"/>
</dbReference>
<dbReference type="GO" id="GO:0140664">
    <property type="term" value="F:ATP-dependent DNA damage sensor activity"/>
    <property type="evidence" value="ECO:0007669"/>
    <property type="project" value="InterPro"/>
</dbReference>
<dbReference type="InterPro" id="IPR049261">
    <property type="entry name" value="RecA-like_C"/>
</dbReference>
<evidence type="ECO:0000259" key="6">
    <source>
        <dbReference type="PROSITE" id="PS50162"/>
    </source>
</evidence>
<reference evidence="8" key="1">
    <citation type="submission" date="2018-05" db="EMBL/GenBank/DDBJ databases">
        <authorList>
            <person name="Lanie J.A."/>
            <person name="Ng W.-L."/>
            <person name="Kazmierczak K.M."/>
            <person name="Andrzejewski T.M."/>
            <person name="Davidsen T.M."/>
            <person name="Wayne K.J."/>
            <person name="Tettelin H."/>
            <person name="Glass J.I."/>
            <person name="Rusch D."/>
            <person name="Podicherti R."/>
            <person name="Tsui H.-C.T."/>
            <person name="Winkler M.E."/>
        </authorList>
    </citation>
    <scope>NUCLEOTIDE SEQUENCE</scope>
</reference>
<dbReference type="PROSITE" id="PS00321">
    <property type="entry name" value="RECA_1"/>
    <property type="match status" value="1"/>
</dbReference>
<gene>
    <name evidence="8" type="ORF">METZ01_LOCUS95352</name>
</gene>
<evidence type="ECO:0000256" key="2">
    <source>
        <dbReference type="ARBA" id="ARBA00022741"/>
    </source>
</evidence>
<dbReference type="InterPro" id="IPR027417">
    <property type="entry name" value="P-loop_NTPase"/>
</dbReference>
<dbReference type="PRINTS" id="PR00142">
    <property type="entry name" value="RECA"/>
</dbReference>
<dbReference type="CDD" id="cd00983">
    <property type="entry name" value="RecA"/>
    <property type="match status" value="1"/>
</dbReference>
<dbReference type="InterPro" id="IPR013765">
    <property type="entry name" value="DNA_recomb/repair_RecA"/>
</dbReference>
<accession>A0A381VRW0</accession>
<feature type="domain" description="RecA family profile 1" evidence="6">
    <location>
        <begin position="38"/>
        <end position="197"/>
    </location>
</feature>
<evidence type="ECO:0000256" key="5">
    <source>
        <dbReference type="ARBA" id="ARBA00023172"/>
    </source>
</evidence>
<dbReference type="GO" id="GO:0006281">
    <property type="term" value="P:DNA repair"/>
    <property type="evidence" value="ECO:0007669"/>
    <property type="project" value="InterPro"/>
</dbReference>
<evidence type="ECO:0000313" key="8">
    <source>
        <dbReference type="EMBL" id="SVA42498.1"/>
    </source>
</evidence>
<keyword evidence="2" id="KW-0547">Nucleotide-binding</keyword>
<dbReference type="PANTHER" id="PTHR45900:SF1">
    <property type="entry name" value="MITOCHONDRIAL DNA REPAIR PROTEIN RECA HOMOLOG-RELATED"/>
    <property type="match status" value="1"/>
</dbReference>
<dbReference type="Gene3D" id="3.40.50.300">
    <property type="entry name" value="P-loop containing nucleotide triphosphate hydrolases"/>
    <property type="match status" value="1"/>
</dbReference>
<dbReference type="SMART" id="SM00382">
    <property type="entry name" value="AAA"/>
    <property type="match status" value="1"/>
</dbReference>
<dbReference type="NCBIfam" id="TIGR02012">
    <property type="entry name" value="tigrfam_recA"/>
    <property type="match status" value="1"/>
</dbReference>
<dbReference type="InterPro" id="IPR049428">
    <property type="entry name" value="RecA-like_N"/>
</dbReference>
<evidence type="ECO:0000256" key="3">
    <source>
        <dbReference type="ARBA" id="ARBA00022840"/>
    </source>
</evidence>
<dbReference type="InterPro" id="IPR020588">
    <property type="entry name" value="RecA_ATP-bd"/>
</dbReference>
<dbReference type="FunFam" id="3.40.50.300:FF:000087">
    <property type="entry name" value="Recombinase RecA"/>
    <property type="match status" value="1"/>
</dbReference>
<evidence type="ECO:0000256" key="4">
    <source>
        <dbReference type="ARBA" id="ARBA00023125"/>
    </source>
</evidence>
<dbReference type="PROSITE" id="PS50163">
    <property type="entry name" value="RECA_3"/>
    <property type="match status" value="1"/>
</dbReference>
<dbReference type="SUPFAM" id="SSF52540">
    <property type="entry name" value="P-loop containing nucleoside triphosphate hydrolases"/>
    <property type="match status" value="1"/>
</dbReference>
<proteinExistence type="inferred from homology"/>
<evidence type="ECO:0008006" key="9">
    <source>
        <dbReference type="Google" id="ProtNLM"/>
    </source>
</evidence>
<dbReference type="GO" id="GO:0005829">
    <property type="term" value="C:cytosol"/>
    <property type="evidence" value="ECO:0007669"/>
    <property type="project" value="TreeGrafter"/>
</dbReference>
<keyword evidence="5" id="KW-0233">DNA recombination</keyword>
<dbReference type="InterPro" id="IPR023400">
    <property type="entry name" value="RecA_C_sf"/>
</dbReference>
<organism evidence="8">
    <name type="scientific">marine metagenome</name>
    <dbReference type="NCBI Taxonomy" id="408172"/>
    <lineage>
        <taxon>unclassified sequences</taxon>
        <taxon>metagenomes</taxon>
        <taxon>ecological metagenomes</taxon>
    </lineage>
</organism>
<evidence type="ECO:0000256" key="1">
    <source>
        <dbReference type="ARBA" id="ARBA00009391"/>
    </source>
</evidence>
<dbReference type="EMBL" id="UINC01009477">
    <property type="protein sequence ID" value="SVA42498.1"/>
    <property type="molecule type" value="Genomic_DNA"/>
</dbReference>
<dbReference type="Pfam" id="PF00154">
    <property type="entry name" value="RecA_N"/>
    <property type="match status" value="1"/>
</dbReference>
<dbReference type="GO" id="GO:0005524">
    <property type="term" value="F:ATP binding"/>
    <property type="evidence" value="ECO:0007669"/>
    <property type="project" value="UniProtKB-KW"/>
</dbReference>
<evidence type="ECO:0000259" key="7">
    <source>
        <dbReference type="PROSITE" id="PS50163"/>
    </source>
</evidence>
<name>A0A381VRW0_9ZZZZ</name>
<dbReference type="PROSITE" id="PS50162">
    <property type="entry name" value="RECA_2"/>
    <property type="match status" value="1"/>
</dbReference>
<feature type="domain" description="RecA family profile 2" evidence="7">
    <location>
        <begin position="202"/>
        <end position="275"/>
    </location>
</feature>
<protein>
    <recommendedName>
        <fullName evidence="9">RecA family profile 2 domain-containing protein</fullName>
    </recommendedName>
</protein>